<dbReference type="EMBL" id="LT605205">
    <property type="protein sequence ID" value="SCD20805.1"/>
    <property type="molecule type" value="Genomic_DNA"/>
</dbReference>
<gene>
    <name evidence="1" type="ORF">PSM36_1998</name>
</gene>
<organism evidence="1 2">
    <name type="scientific">Proteiniphilum saccharofermentans</name>
    <dbReference type="NCBI Taxonomy" id="1642647"/>
    <lineage>
        <taxon>Bacteria</taxon>
        <taxon>Pseudomonadati</taxon>
        <taxon>Bacteroidota</taxon>
        <taxon>Bacteroidia</taxon>
        <taxon>Bacteroidales</taxon>
        <taxon>Dysgonomonadaceae</taxon>
        <taxon>Proteiniphilum</taxon>
    </lineage>
</organism>
<evidence type="ECO:0000313" key="1">
    <source>
        <dbReference type="EMBL" id="SCD20805.1"/>
    </source>
</evidence>
<keyword evidence="2" id="KW-1185">Reference proteome</keyword>
<proteinExistence type="predicted"/>
<reference evidence="1 2" key="1">
    <citation type="submission" date="2016-08" db="EMBL/GenBank/DDBJ databases">
        <authorList>
            <person name="Seilhamer J.J."/>
        </authorList>
    </citation>
    <scope>NUCLEOTIDE SEQUENCE [LARGE SCALE GENOMIC DNA]</scope>
    <source>
        <strain evidence="1">M3/6</strain>
    </source>
</reference>
<dbReference type="AlphaFoldDB" id="A0A1R3TA02"/>
<dbReference type="KEGG" id="psac:PSM36_1998"/>
<dbReference type="STRING" id="1642647.PSM36_1998"/>
<protein>
    <submittedName>
        <fullName evidence="1">Uncharacterized protein</fullName>
    </submittedName>
</protein>
<evidence type="ECO:0000313" key="2">
    <source>
        <dbReference type="Proteomes" id="UP000187464"/>
    </source>
</evidence>
<sequence length="105" mass="12103">MKPKYMPVDPGYFELFEQEMEKNDARVIHFAFASEPELEESRGKIIKIDDKSQEGHFLLFENGDEVRLDRIIVINGIPGPAYDEYDSYALAPLTCQAGYDDCFME</sequence>
<name>A0A1R3TA02_9BACT</name>
<accession>A0A1R3TA02</accession>
<dbReference type="RefSeq" id="WP_076930747.1">
    <property type="nucleotide sequence ID" value="NZ_LT605205.1"/>
</dbReference>
<dbReference type="Proteomes" id="UP000187464">
    <property type="component" value="Chromosome I"/>
</dbReference>